<evidence type="ECO:0000313" key="2">
    <source>
        <dbReference type="Proteomes" id="UP000319499"/>
    </source>
</evidence>
<sequence length="83" mass="10048">MFKLILNLLWNRANKRRWQMELGTYLLRQGVQWKIGDPVQVPNGRNKVCTMWISNLFYDFQKNHIQHSLTSKKPFRKESEKRG</sequence>
<accession>A0A563DK18</accession>
<dbReference type="EMBL" id="SELH01000011">
    <property type="protein sequence ID" value="TWP30520.1"/>
    <property type="molecule type" value="Genomic_DNA"/>
</dbReference>
<dbReference type="OrthoDB" id="1453525at2"/>
<comment type="caution">
    <text evidence="1">The sequence shown here is derived from an EMBL/GenBank/DDBJ whole genome shotgun (WGS) entry which is preliminary data.</text>
</comment>
<gene>
    <name evidence="1" type="ORF">ETU09_00535</name>
</gene>
<dbReference type="RefSeq" id="WP_146261304.1">
    <property type="nucleotide sequence ID" value="NZ_SELG01000027.1"/>
</dbReference>
<dbReference type="AlphaFoldDB" id="A0A563DK18"/>
<dbReference type="Proteomes" id="UP000319499">
    <property type="component" value="Unassembled WGS sequence"/>
</dbReference>
<evidence type="ECO:0000313" key="1">
    <source>
        <dbReference type="EMBL" id="TWP30520.1"/>
    </source>
</evidence>
<name>A0A563DK18_9FLAO</name>
<protein>
    <submittedName>
        <fullName evidence="1">Uncharacterized protein</fullName>
    </submittedName>
</protein>
<keyword evidence="2" id="KW-1185">Reference proteome</keyword>
<organism evidence="1 2">
    <name type="scientific">Apibacter muscae</name>
    <dbReference type="NCBI Taxonomy" id="2509004"/>
    <lineage>
        <taxon>Bacteria</taxon>
        <taxon>Pseudomonadati</taxon>
        <taxon>Bacteroidota</taxon>
        <taxon>Flavobacteriia</taxon>
        <taxon>Flavobacteriales</taxon>
        <taxon>Weeksellaceae</taxon>
        <taxon>Apibacter</taxon>
    </lineage>
</organism>
<proteinExistence type="predicted"/>
<reference evidence="1 2" key="1">
    <citation type="submission" date="2019-02" db="EMBL/GenBank/DDBJ databases">
        <title>Apibacter muscae sp. nov.: a novel member of the house fly microbiota.</title>
        <authorList>
            <person name="Park R."/>
        </authorList>
    </citation>
    <scope>NUCLEOTIDE SEQUENCE [LARGE SCALE GENOMIC DNA]</scope>
    <source>
        <strain evidence="1 2">AL1</strain>
    </source>
</reference>